<dbReference type="GO" id="GO:0000070">
    <property type="term" value="P:mitotic sister chromatid segregation"/>
    <property type="evidence" value="ECO:0007669"/>
    <property type="project" value="TreeGrafter"/>
</dbReference>
<protein>
    <submittedName>
        <fullName evidence="10">Similar to Kinetochore-associated protein MTW1 acc. no. P39731</fullName>
    </submittedName>
</protein>
<keyword evidence="4" id="KW-0132">Cell division</keyword>
<dbReference type="AlphaFoldDB" id="U4L7J4"/>
<dbReference type="GO" id="GO:0000444">
    <property type="term" value="C:MIS12/MIND type complex"/>
    <property type="evidence" value="ECO:0007669"/>
    <property type="project" value="TreeGrafter"/>
</dbReference>
<dbReference type="eggNOG" id="ENOG502S72R">
    <property type="taxonomic scope" value="Eukaryota"/>
</dbReference>
<reference evidence="10 11" key="1">
    <citation type="journal article" date="2013" name="PLoS Genet.">
        <title>The genome and development-dependent transcriptomes of Pyronema confluens: a window into fungal evolution.</title>
        <authorList>
            <person name="Traeger S."/>
            <person name="Altegoer F."/>
            <person name="Freitag M."/>
            <person name="Gabaldon T."/>
            <person name="Kempken F."/>
            <person name="Kumar A."/>
            <person name="Marcet-Houben M."/>
            <person name="Poggeler S."/>
            <person name="Stajich J.E."/>
            <person name="Nowrousian M."/>
        </authorList>
    </citation>
    <scope>NUCLEOTIDE SEQUENCE [LARGE SCALE GENOMIC DNA]</scope>
    <source>
        <strain evidence="11">CBS 100304</strain>
        <tissue evidence="10">Vegetative mycelium</tissue>
    </source>
</reference>
<organism evidence="10 11">
    <name type="scientific">Pyronema omphalodes (strain CBS 100304)</name>
    <name type="common">Pyronema confluens</name>
    <dbReference type="NCBI Taxonomy" id="1076935"/>
    <lineage>
        <taxon>Eukaryota</taxon>
        <taxon>Fungi</taxon>
        <taxon>Dikarya</taxon>
        <taxon>Ascomycota</taxon>
        <taxon>Pezizomycotina</taxon>
        <taxon>Pezizomycetes</taxon>
        <taxon>Pezizales</taxon>
        <taxon>Pyronemataceae</taxon>
        <taxon>Pyronema</taxon>
    </lineage>
</organism>
<keyword evidence="6" id="KW-0995">Kinetochore</keyword>
<dbReference type="GO" id="GO:0051382">
    <property type="term" value="P:kinetochore assembly"/>
    <property type="evidence" value="ECO:0007669"/>
    <property type="project" value="TreeGrafter"/>
</dbReference>
<dbReference type="EMBL" id="HF935434">
    <property type="protein sequence ID" value="CCX08879.1"/>
    <property type="molecule type" value="Genomic_DNA"/>
</dbReference>
<keyword evidence="11" id="KW-1185">Reference proteome</keyword>
<evidence type="ECO:0000256" key="5">
    <source>
        <dbReference type="ARBA" id="ARBA00022776"/>
    </source>
</evidence>
<evidence type="ECO:0000256" key="4">
    <source>
        <dbReference type="ARBA" id="ARBA00022618"/>
    </source>
</evidence>
<dbReference type="GO" id="GO:0005634">
    <property type="term" value="C:nucleus"/>
    <property type="evidence" value="ECO:0007669"/>
    <property type="project" value="InterPro"/>
</dbReference>
<comment type="subcellular location">
    <subcellularLocation>
        <location evidence="1">Chromosome</location>
        <location evidence="1">Centromere</location>
        <location evidence="1">Kinetochore</location>
    </subcellularLocation>
</comment>
<sequence>MTTPTAASTALLTEHFGWTPLMFIDDIINTVNAIANATVSSVETFLFSQRPELLGFKTPPGQTREVDEDGQTLFTEQEEDELRQGVHKLETLMDNAVDTTFDKFEIFLMRNVLVVKESLVGWCRLAHYKDIDFSGFIPSSSSSEPPVDSMDLSSPPPPGSAETAALLALRQRLFASTHLSLSLQAEKAENALVLSKLRELASSLSPSYTGPVTSFSLLQGSGKLKEGAEFALSQVGAVRERYEELGPRLEELKKVKEKEASKEKESMDGAEAYTERGVYLETFKKAQMEALRRERRRVFYGQQERGVERGEEEVRKLGEIVGMMGGRSDLSHGEFWNG</sequence>
<comment type="similarity">
    <text evidence="2">Belongs to the mis12 family.</text>
</comment>
<gene>
    <name evidence="10" type="ORF">PCON_08472</name>
</gene>
<dbReference type="PANTHER" id="PTHR14527">
    <property type="entry name" value="PROTEIN MIS12 HOMOLOG"/>
    <property type="match status" value="1"/>
</dbReference>
<evidence type="ECO:0000256" key="9">
    <source>
        <dbReference type="ARBA" id="ARBA00023328"/>
    </source>
</evidence>
<keyword evidence="9" id="KW-0137">Centromere</keyword>
<dbReference type="InterPro" id="IPR008685">
    <property type="entry name" value="Centromere_Mis12"/>
</dbReference>
<evidence type="ECO:0000256" key="8">
    <source>
        <dbReference type="ARBA" id="ARBA00023306"/>
    </source>
</evidence>
<proteinExistence type="inferred from homology"/>
<evidence type="ECO:0000313" key="10">
    <source>
        <dbReference type="EMBL" id="CCX08879.1"/>
    </source>
</evidence>
<dbReference type="OrthoDB" id="1884855at2759"/>
<accession>U4L7J4</accession>
<dbReference type="Pfam" id="PF05859">
    <property type="entry name" value="Mis12"/>
    <property type="match status" value="1"/>
</dbReference>
<dbReference type="GO" id="GO:0051301">
    <property type="term" value="P:cell division"/>
    <property type="evidence" value="ECO:0007669"/>
    <property type="project" value="UniProtKB-KW"/>
</dbReference>
<evidence type="ECO:0000256" key="2">
    <source>
        <dbReference type="ARBA" id="ARBA00008643"/>
    </source>
</evidence>
<evidence type="ECO:0000256" key="3">
    <source>
        <dbReference type="ARBA" id="ARBA00022454"/>
    </source>
</evidence>
<keyword evidence="3" id="KW-0158">Chromosome</keyword>
<evidence type="ECO:0000256" key="6">
    <source>
        <dbReference type="ARBA" id="ARBA00022838"/>
    </source>
</evidence>
<dbReference type="Proteomes" id="UP000018144">
    <property type="component" value="Unassembled WGS sequence"/>
</dbReference>
<keyword evidence="8" id="KW-0131">Cell cycle</keyword>
<evidence type="ECO:0000313" key="11">
    <source>
        <dbReference type="Proteomes" id="UP000018144"/>
    </source>
</evidence>
<evidence type="ECO:0000256" key="1">
    <source>
        <dbReference type="ARBA" id="ARBA00004629"/>
    </source>
</evidence>
<name>U4L7J4_PYROM</name>
<keyword evidence="7" id="KW-0175">Coiled coil</keyword>
<evidence type="ECO:0000256" key="7">
    <source>
        <dbReference type="ARBA" id="ARBA00023054"/>
    </source>
</evidence>
<dbReference type="PANTHER" id="PTHR14527:SF2">
    <property type="entry name" value="PROTEIN MIS12 HOMOLOG"/>
    <property type="match status" value="1"/>
</dbReference>
<dbReference type="OMA" id="HYKDIDF"/>
<keyword evidence="5" id="KW-0498">Mitosis</keyword>